<dbReference type="PATRIC" id="fig|713887.8.peg.1077"/>
<evidence type="ECO:0000313" key="10">
    <source>
        <dbReference type="Proteomes" id="UP000001405"/>
    </source>
</evidence>
<evidence type="ECO:0000256" key="1">
    <source>
        <dbReference type="ARBA" id="ARBA00011073"/>
    </source>
</evidence>
<keyword evidence="4" id="KW-0720">Serine protease</keyword>
<feature type="domain" description="DUF5942" evidence="8">
    <location>
        <begin position="403"/>
        <end position="477"/>
    </location>
</feature>
<dbReference type="InterPro" id="IPR036852">
    <property type="entry name" value="Peptidase_S8/S53_dom_sf"/>
</dbReference>
<dbReference type="STRING" id="1453429.UCYN_11510"/>
<protein>
    <submittedName>
        <fullName evidence="9">Subtilisin-like serine protease</fullName>
    </submittedName>
</protein>
<gene>
    <name evidence="9" type="ordered locus">UCYN_11510</name>
</gene>
<dbReference type="InterPro" id="IPR000209">
    <property type="entry name" value="Peptidase_S8/S53_dom"/>
</dbReference>
<evidence type="ECO:0000256" key="2">
    <source>
        <dbReference type="ARBA" id="ARBA00022670"/>
    </source>
</evidence>
<dbReference type="PRINTS" id="PR00723">
    <property type="entry name" value="SUBTILISIN"/>
</dbReference>
<sequence length="493" mass="55460">MLIKKKVKKKLLFLILFILGLSIFLVIPKKVIDQERYNSIIINFREDIPTTTLSKQIEKISNDYNATAILNSVYSIDENIYIVEGGKTLLKDLKKSFLNNYTDYIEPNYVYKASKRHDDFYQVSNVHEEWNLSNIHSDKNVGKTFERKVTIAIIDTGINKTSELQKIKFVSGYDFVNDRNYTYDDNGHGTNIAKVITQTINNKRVFKKVRIMPLKVLSETGEGTTSDIADAVRFAADNGADIINMSLEGKSKSRILENAINYAYNKGIIIIASAGNDNHNTAYYPARYSKVISVSALDATGNKAFYSNFGAQVDISAPGNSNDNVNFGFNTENIIFKRSEGTGVAAAHVTGVIALIKAANYQKVNDIFGILIQSSRKTNQDPFNYFGVGQLDSEKAIQMAFNQKITAQNFFSYLHNPNLNFWIDNQAINYLFGTSMLITSYLFVLGLFRTCSFISSLSFNLGIVLGSSGFFFLKEFIFLTYLNGRFVSLEVHS</sequence>
<proteinExistence type="inferred from homology"/>
<dbReference type="PANTHER" id="PTHR43806">
    <property type="entry name" value="PEPTIDASE S8"/>
    <property type="match status" value="1"/>
</dbReference>
<dbReference type="GO" id="GO:0006508">
    <property type="term" value="P:proteolysis"/>
    <property type="evidence" value="ECO:0007669"/>
    <property type="project" value="UniProtKB-KW"/>
</dbReference>
<keyword evidence="6" id="KW-0812">Transmembrane</keyword>
<evidence type="ECO:0000259" key="8">
    <source>
        <dbReference type="Pfam" id="PF19366"/>
    </source>
</evidence>
<reference evidence="9 10" key="1">
    <citation type="journal article" date="2010" name="Nature">
        <title>Metabolic streamlining in an open-ocean nitrogen-fixing cyanobacterium.</title>
        <authorList>
            <person name="Tripp H.J."/>
            <person name="Bench S.R."/>
            <person name="Turk K.A."/>
            <person name="Foster R.A."/>
            <person name="Desany B.A."/>
            <person name="Niazi F."/>
            <person name="Affourtit J.P."/>
            <person name="Zehr J.P."/>
        </authorList>
    </citation>
    <scope>NUCLEOTIDE SEQUENCE [LARGE SCALE GENOMIC DNA]</scope>
    <source>
        <strain evidence="10">ALOHA</strain>
    </source>
</reference>
<dbReference type="KEGG" id="cyu:UCYN_11510"/>
<comment type="similarity">
    <text evidence="1 5">Belongs to the peptidase S8 family.</text>
</comment>
<keyword evidence="2 9" id="KW-0645">Protease</keyword>
<dbReference type="InterPro" id="IPR015500">
    <property type="entry name" value="Peptidase_S8_subtilisin-rel"/>
</dbReference>
<dbReference type="PANTHER" id="PTHR43806:SF11">
    <property type="entry name" value="CEREVISIN-RELATED"/>
    <property type="match status" value="1"/>
</dbReference>
<dbReference type="SUPFAM" id="SSF52743">
    <property type="entry name" value="Subtilisin-like"/>
    <property type="match status" value="1"/>
</dbReference>
<dbReference type="GO" id="GO:0004252">
    <property type="term" value="F:serine-type endopeptidase activity"/>
    <property type="evidence" value="ECO:0007669"/>
    <property type="project" value="InterPro"/>
</dbReference>
<keyword evidence="3" id="KW-0378">Hydrolase</keyword>
<keyword evidence="6" id="KW-1133">Transmembrane helix</keyword>
<organism evidence="10">
    <name type="scientific">Atelocyanobacterium thalassa (isolate ALOHA)</name>
    <dbReference type="NCBI Taxonomy" id="1453429"/>
    <lineage>
        <taxon>Bacteria</taxon>
        <taxon>Bacillati</taxon>
        <taxon>Cyanobacteriota</taxon>
        <taxon>Cyanophyceae</taxon>
        <taxon>Oscillatoriophycideae</taxon>
        <taxon>Chroococcales</taxon>
        <taxon>Aphanothecaceae</taxon>
        <taxon>Candidatus Atelocyanobacterium</taxon>
        <taxon>Candidatus Atelocyanobacterium thalassae</taxon>
    </lineage>
</organism>
<evidence type="ECO:0000256" key="3">
    <source>
        <dbReference type="ARBA" id="ARBA00022801"/>
    </source>
</evidence>
<dbReference type="Pfam" id="PF19366">
    <property type="entry name" value="DUF5942"/>
    <property type="match status" value="1"/>
</dbReference>
<dbReference type="Gene3D" id="3.40.50.200">
    <property type="entry name" value="Peptidase S8/S53 domain"/>
    <property type="match status" value="1"/>
</dbReference>
<dbReference type="Pfam" id="PF00082">
    <property type="entry name" value="Peptidase_S8"/>
    <property type="match status" value="1"/>
</dbReference>
<dbReference type="AlphaFoldDB" id="D3EQS0"/>
<dbReference type="InterPro" id="IPR045986">
    <property type="entry name" value="DUF5942"/>
</dbReference>
<dbReference type="HOGENOM" id="CLU_011263_15_4_3"/>
<accession>D3EQS0</accession>
<feature type="transmembrane region" description="Helical" evidence="6">
    <location>
        <begin position="460"/>
        <end position="482"/>
    </location>
</feature>
<feature type="domain" description="Peptidase S8/S53" evidence="7">
    <location>
        <begin position="147"/>
        <end position="389"/>
    </location>
</feature>
<dbReference type="Proteomes" id="UP000001405">
    <property type="component" value="Chromosome"/>
</dbReference>
<keyword evidence="6" id="KW-0472">Membrane</keyword>
<dbReference type="InterPro" id="IPR050131">
    <property type="entry name" value="Peptidase_S8_subtilisin-like"/>
</dbReference>
<evidence type="ECO:0000259" key="7">
    <source>
        <dbReference type="Pfam" id="PF00082"/>
    </source>
</evidence>
<evidence type="ECO:0000313" key="9">
    <source>
        <dbReference type="EMBL" id="ADB95820.1"/>
    </source>
</evidence>
<dbReference type="PROSITE" id="PS51892">
    <property type="entry name" value="SUBTILASE"/>
    <property type="match status" value="1"/>
</dbReference>
<feature type="transmembrane region" description="Helical" evidence="6">
    <location>
        <begin position="427"/>
        <end position="448"/>
    </location>
</feature>
<name>D3EQS0_ATETH</name>
<evidence type="ECO:0000256" key="4">
    <source>
        <dbReference type="ARBA" id="ARBA00022825"/>
    </source>
</evidence>
<evidence type="ECO:0000256" key="5">
    <source>
        <dbReference type="PROSITE-ProRule" id="PRU01240"/>
    </source>
</evidence>
<keyword evidence="10" id="KW-1185">Reference proteome</keyword>
<comment type="caution">
    <text evidence="5">Lacks conserved residue(s) required for the propagation of feature annotation.</text>
</comment>
<evidence type="ECO:0000256" key="6">
    <source>
        <dbReference type="SAM" id="Phobius"/>
    </source>
</evidence>
<dbReference type="EMBL" id="CP001842">
    <property type="protein sequence ID" value="ADB95820.1"/>
    <property type="molecule type" value="Genomic_DNA"/>
</dbReference>